<evidence type="ECO:0000313" key="2">
    <source>
        <dbReference type="EMBL" id="CAH1788645.1"/>
    </source>
</evidence>
<dbReference type="EMBL" id="CAIIXF020000007">
    <property type="protein sequence ID" value="CAH1788645.1"/>
    <property type="molecule type" value="Genomic_DNA"/>
</dbReference>
<feature type="non-terminal residue" evidence="2">
    <location>
        <position position="1"/>
    </location>
</feature>
<protein>
    <submittedName>
        <fullName evidence="2">Uncharacterized protein</fullName>
    </submittedName>
</protein>
<sequence length="246" mass="27149">KGYGEIDLDENLEHMKDDEINTVTLDSIVEDEQEDEMEQKDALVGSTENINQYDGTKIKEDVHDDQTVDDSEGVIGDQDDCAFLEDTGTNNQGAYDERASCGVESRMGWVEEDSSGDDDFNEEIKDHDRTAVKEKSSEMVSQSKSDDLVQTKSSNISEDSQDADCSSGAIKDNVTLKVSSPEDQKDNTGNQACTIDQVCRPNSPNGSNALNQDGILIRKCSPKEECENVDNADNDEINEIMEKETP</sequence>
<feature type="region of interest" description="Disordered" evidence="1">
    <location>
        <begin position="226"/>
        <end position="246"/>
    </location>
</feature>
<dbReference type="AlphaFoldDB" id="A0A8J1UJY9"/>
<feature type="compositionally biased region" description="Acidic residues" evidence="1">
    <location>
        <begin position="227"/>
        <end position="239"/>
    </location>
</feature>
<feature type="compositionally biased region" description="Acidic residues" evidence="1">
    <location>
        <begin position="110"/>
        <end position="121"/>
    </location>
</feature>
<comment type="caution">
    <text evidence="2">The sequence shown here is derived from an EMBL/GenBank/DDBJ whole genome shotgun (WGS) entry which is preliminary data.</text>
</comment>
<organism evidence="2 3">
    <name type="scientific">Owenia fusiformis</name>
    <name type="common">Polychaete worm</name>
    <dbReference type="NCBI Taxonomy" id="6347"/>
    <lineage>
        <taxon>Eukaryota</taxon>
        <taxon>Metazoa</taxon>
        <taxon>Spiralia</taxon>
        <taxon>Lophotrochozoa</taxon>
        <taxon>Annelida</taxon>
        <taxon>Polychaeta</taxon>
        <taxon>Sedentaria</taxon>
        <taxon>Canalipalpata</taxon>
        <taxon>Sabellida</taxon>
        <taxon>Oweniida</taxon>
        <taxon>Oweniidae</taxon>
        <taxon>Owenia</taxon>
    </lineage>
</organism>
<gene>
    <name evidence="2" type="ORF">OFUS_LOCUS14134</name>
</gene>
<dbReference type="Proteomes" id="UP000749559">
    <property type="component" value="Unassembled WGS sequence"/>
</dbReference>
<proteinExistence type="predicted"/>
<accession>A0A8J1UJY9</accession>
<evidence type="ECO:0000313" key="3">
    <source>
        <dbReference type="Proteomes" id="UP000749559"/>
    </source>
</evidence>
<feature type="region of interest" description="Disordered" evidence="1">
    <location>
        <begin position="107"/>
        <end position="169"/>
    </location>
</feature>
<reference evidence="2" key="1">
    <citation type="submission" date="2022-03" db="EMBL/GenBank/DDBJ databases">
        <authorList>
            <person name="Martin C."/>
        </authorList>
    </citation>
    <scope>NUCLEOTIDE SEQUENCE</scope>
</reference>
<feature type="non-terminal residue" evidence="2">
    <location>
        <position position="246"/>
    </location>
</feature>
<feature type="compositionally biased region" description="Basic and acidic residues" evidence="1">
    <location>
        <begin position="122"/>
        <end position="137"/>
    </location>
</feature>
<name>A0A8J1UJY9_OWEFU</name>
<evidence type="ECO:0000256" key="1">
    <source>
        <dbReference type="SAM" id="MobiDB-lite"/>
    </source>
</evidence>
<keyword evidence="3" id="KW-1185">Reference proteome</keyword>